<evidence type="ECO:0000313" key="2">
    <source>
        <dbReference type="EMBL" id="SME48555.1"/>
    </source>
</evidence>
<sequence>MEELLTKILEKLDDVDKKVDKVSGDVQELKQELKAHRMEIDDNFTKLYKLVEEKDVEIDVLNKRVFKNETTVEKLKRQKH</sequence>
<keyword evidence="1" id="KW-0175">Coiled coil</keyword>
<dbReference type="RefSeq" id="WP_000391897.1">
    <property type="nucleotide sequence ID" value="NZ_FWYW01000112.1"/>
</dbReference>
<organism evidence="2 3">
    <name type="scientific">Bacillus paranthracis</name>
    <dbReference type="NCBI Taxonomy" id="2026186"/>
    <lineage>
        <taxon>Bacteria</taxon>
        <taxon>Bacillati</taxon>
        <taxon>Bacillota</taxon>
        <taxon>Bacilli</taxon>
        <taxon>Bacillales</taxon>
        <taxon>Bacillaceae</taxon>
        <taxon>Bacillus</taxon>
        <taxon>Bacillus cereus group</taxon>
    </lineage>
</organism>
<feature type="coiled-coil region" evidence="1">
    <location>
        <begin position="12"/>
        <end position="46"/>
    </location>
</feature>
<dbReference type="Proteomes" id="UP000194422">
    <property type="component" value="Unassembled WGS sequence"/>
</dbReference>
<accession>A0A7D8D7B6</accession>
<evidence type="ECO:0000256" key="1">
    <source>
        <dbReference type="SAM" id="Coils"/>
    </source>
</evidence>
<proteinExistence type="predicted"/>
<reference evidence="2 3" key="1">
    <citation type="submission" date="2017-04" db="EMBL/GenBank/DDBJ databases">
        <authorList>
            <person name="Criscuolo A."/>
        </authorList>
    </citation>
    <scope>NUCLEOTIDE SEQUENCE [LARGE SCALE GENOMIC DNA]</scope>
    <source>
        <strain evidence="2">16-00174</strain>
    </source>
</reference>
<dbReference type="EMBL" id="FWYW01000112">
    <property type="protein sequence ID" value="SME48555.1"/>
    <property type="molecule type" value="Genomic_DNA"/>
</dbReference>
<gene>
    <name evidence="2" type="ORF">BACERE00174_05770</name>
</gene>
<protein>
    <submittedName>
        <fullName evidence="2">Uncharacterized protein</fullName>
    </submittedName>
</protein>
<comment type="caution">
    <text evidence="2">The sequence shown here is derived from an EMBL/GenBank/DDBJ whole genome shotgun (WGS) entry which is preliminary data.</text>
</comment>
<name>A0A7D8D7B6_9BACI</name>
<evidence type="ECO:0000313" key="3">
    <source>
        <dbReference type="Proteomes" id="UP000194422"/>
    </source>
</evidence>
<dbReference type="AlphaFoldDB" id="A0A7D8D7B6"/>